<organism evidence="1 2">
    <name type="scientific">Mucilaginibacter pineti</name>
    <dbReference type="NCBI Taxonomy" id="1391627"/>
    <lineage>
        <taxon>Bacteria</taxon>
        <taxon>Pseudomonadati</taxon>
        <taxon>Bacteroidota</taxon>
        <taxon>Sphingobacteriia</taxon>
        <taxon>Sphingobacteriales</taxon>
        <taxon>Sphingobacteriaceae</taxon>
        <taxon>Mucilaginibacter</taxon>
    </lineage>
</organism>
<accession>A0A1G6TGG9</accession>
<dbReference type="Proteomes" id="UP000199072">
    <property type="component" value="Unassembled WGS sequence"/>
</dbReference>
<keyword evidence="2" id="KW-1185">Reference proteome</keyword>
<dbReference type="Gene3D" id="3.20.20.80">
    <property type="entry name" value="Glycosidases"/>
    <property type="match status" value="1"/>
</dbReference>
<reference evidence="1 2" key="1">
    <citation type="submission" date="2016-10" db="EMBL/GenBank/DDBJ databases">
        <authorList>
            <person name="de Groot N.N."/>
        </authorList>
    </citation>
    <scope>NUCLEOTIDE SEQUENCE [LARGE SCALE GENOMIC DNA]</scope>
    <source>
        <strain evidence="1 2">47C3B</strain>
    </source>
</reference>
<dbReference type="EMBL" id="FNAI01000001">
    <property type="protein sequence ID" value="SDD28262.1"/>
    <property type="molecule type" value="Genomic_DNA"/>
</dbReference>
<dbReference type="SUPFAM" id="SSF51445">
    <property type="entry name" value="(Trans)glycosidases"/>
    <property type="match status" value="1"/>
</dbReference>
<sequence length="557" mass="62035">MIKIALIMSAIPNKISNMFFNYKFLILLTGISLLFNNCKTEKVKVIDNNVKVNSDSIMAVSATKNTPLKNMFGINAYEWNFLQNPADVNLKNTIYEANMNIIRSFSAVRHYMNWNKLENSKGDYTYNPTNNGSWNYDLIYTRCKQDGILVLADLKNCPNWMMSTYPANLQDDENVPAPYGLSKSDPASYADQARTAFQFAARYGYNTSVNPALVKVDTRPRWTNDPPNEVKIGMGLIKYIECDNERDKWWKSAATQQTPEEYAANMSAFYDGNKGKLGNNAGVKSADPNMLVVMGGLATADVNFVKKMIEWCKANRGYKADGSVNLCFDVINYHLYSNDGNILKHSQISTGVAPELSTSGSIADSFAALSYGMTNQPEVWVTETGYDINQGSYQKAIAIGNKSVLLTQADWIIRSSLLYIRHGIKRLFFYQLFDDTPNVDVQYATSGLAEDAKRRPAADYILQVNKLMGNYTYNGTINTDPLVDKFVSGNKTMYALTIPDQKGRTGTYSLNLGTTKANIYTLKPGADTAVKTQVSTSDGKLSIPVTETPVFVEGVKE</sequence>
<gene>
    <name evidence="1" type="ORF">SAMN05216464_101293</name>
</gene>
<protein>
    <recommendedName>
        <fullName evidence="3">Beta-galactosidase</fullName>
    </recommendedName>
</protein>
<name>A0A1G6TGG9_9SPHI</name>
<dbReference type="AlphaFoldDB" id="A0A1G6TGG9"/>
<evidence type="ECO:0000313" key="2">
    <source>
        <dbReference type="Proteomes" id="UP000199072"/>
    </source>
</evidence>
<dbReference type="STRING" id="1391627.SAMN05216464_101293"/>
<evidence type="ECO:0000313" key="1">
    <source>
        <dbReference type="EMBL" id="SDD28262.1"/>
    </source>
</evidence>
<dbReference type="InterPro" id="IPR017853">
    <property type="entry name" value="GH"/>
</dbReference>
<evidence type="ECO:0008006" key="3">
    <source>
        <dbReference type="Google" id="ProtNLM"/>
    </source>
</evidence>
<proteinExistence type="predicted"/>